<sequence length="104" mass="11878">MAIKKVKALVRVCYRRLLVSLEEKLFQKSAITYSTVRSLSYLDPKEMATCKQVRVKNLKEKSYIAQSLICDFLGDVGGVKELRNLRIRCSENVLQMHVIGTVIT</sequence>
<reference evidence="1 2" key="1">
    <citation type="submission" date="2023-02" db="EMBL/GenBank/DDBJ databases">
        <title>LHISI_Scaffold_Assembly.</title>
        <authorList>
            <person name="Stuart O.P."/>
            <person name="Cleave R."/>
            <person name="Magrath M.J.L."/>
            <person name="Mikheyev A.S."/>
        </authorList>
    </citation>
    <scope>NUCLEOTIDE SEQUENCE [LARGE SCALE GENOMIC DNA]</scope>
    <source>
        <strain evidence="1">Daus_M_001</strain>
        <tissue evidence="1">Leg muscle</tissue>
    </source>
</reference>
<name>A0ABQ9HQP2_9NEOP</name>
<evidence type="ECO:0000313" key="1">
    <source>
        <dbReference type="EMBL" id="KAJ8886712.1"/>
    </source>
</evidence>
<proteinExistence type="predicted"/>
<organism evidence="1 2">
    <name type="scientific">Dryococelus australis</name>
    <dbReference type="NCBI Taxonomy" id="614101"/>
    <lineage>
        <taxon>Eukaryota</taxon>
        <taxon>Metazoa</taxon>
        <taxon>Ecdysozoa</taxon>
        <taxon>Arthropoda</taxon>
        <taxon>Hexapoda</taxon>
        <taxon>Insecta</taxon>
        <taxon>Pterygota</taxon>
        <taxon>Neoptera</taxon>
        <taxon>Polyneoptera</taxon>
        <taxon>Phasmatodea</taxon>
        <taxon>Verophasmatodea</taxon>
        <taxon>Anareolatae</taxon>
        <taxon>Phasmatidae</taxon>
        <taxon>Eurycanthinae</taxon>
        <taxon>Dryococelus</taxon>
    </lineage>
</organism>
<accession>A0ABQ9HQP2</accession>
<protein>
    <submittedName>
        <fullName evidence="1">Uncharacterized protein</fullName>
    </submittedName>
</protein>
<dbReference type="EMBL" id="JARBHB010000004">
    <property type="protein sequence ID" value="KAJ8886712.1"/>
    <property type="molecule type" value="Genomic_DNA"/>
</dbReference>
<evidence type="ECO:0000313" key="2">
    <source>
        <dbReference type="Proteomes" id="UP001159363"/>
    </source>
</evidence>
<comment type="caution">
    <text evidence="1">The sequence shown here is derived from an EMBL/GenBank/DDBJ whole genome shotgun (WGS) entry which is preliminary data.</text>
</comment>
<dbReference type="Proteomes" id="UP001159363">
    <property type="component" value="Chromosome X"/>
</dbReference>
<keyword evidence="2" id="KW-1185">Reference proteome</keyword>
<gene>
    <name evidence="1" type="ORF">PR048_012924</name>
</gene>